<keyword evidence="3" id="KW-1185">Reference proteome</keyword>
<name>A0A6A6F508_9PEZI</name>
<accession>A0A6A6F508</accession>
<feature type="region of interest" description="Disordered" evidence="1">
    <location>
        <begin position="36"/>
        <end position="65"/>
    </location>
</feature>
<evidence type="ECO:0000313" key="3">
    <source>
        <dbReference type="Proteomes" id="UP000799539"/>
    </source>
</evidence>
<protein>
    <submittedName>
        <fullName evidence="2">Uncharacterized protein</fullName>
    </submittedName>
</protein>
<evidence type="ECO:0000256" key="1">
    <source>
        <dbReference type="SAM" id="MobiDB-lite"/>
    </source>
</evidence>
<feature type="non-terminal residue" evidence="2">
    <location>
        <position position="65"/>
    </location>
</feature>
<gene>
    <name evidence="2" type="ORF">CERZMDRAFT_91489</name>
</gene>
<dbReference type="Proteomes" id="UP000799539">
    <property type="component" value="Unassembled WGS sequence"/>
</dbReference>
<dbReference type="EMBL" id="ML992690">
    <property type="protein sequence ID" value="KAF2208995.1"/>
    <property type="molecule type" value="Genomic_DNA"/>
</dbReference>
<proteinExistence type="predicted"/>
<dbReference type="AlphaFoldDB" id="A0A6A6F508"/>
<sequence>MYGCGFNDANTPRWQVLCDRVQYLILRSLTHYDEVDNVENTSSSRKEQPRSRKSPMVAYTNHPAY</sequence>
<reference evidence="2" key="1">
    <citation type="journal article" date="2020" name="Stud. Mycol.">
        <title>101 Dothideomycetes genomes: a test case for predicting lifestyles and emergence of pathogens.</title>
        <authorList>
            <person name="Haridas S."/>
            <person name="Albert R."/>
            <person name="Binder M."/>
            <person name="Bloem J."/>
            <person name="Labutti K."/>
            <person name="Salamov A."/>
            <person name="Andreopoulos B."/>
            <person name="Baker S."/>
            <person name="Barry K."/>
            <person name="Bills G."/>
            <person name="Bluhm B."/>
            <person name="Cannon C."/>
            <person name="Castanera R."/>
            <person name="Culley D."/>
            <person name="Daum C."/>
            <person name="Ezra D."/>
            <person name="Gonzalez J."/>
            <person name="Henrissat B."/>
            <person name="Kuo A."/>
            <person name="Liang C."/>
            <person name="Lipzen A."/>
            <person name="Lutzoni F."/>
            <person name="Magnuson J."/>
            <person name="Mondo S."/>
            <person name="Nolan M."/>
            <person name="Ohm R."/>
            <person name="Pangilinan J."/>
            <person name="Park H.-J."/>
            <person name="Ramirez L."/>
            <person name="Alfaro M."/>
            <person name="Sun H."/>
            <person name="Tritt A."/>
            <person name="Yoshinaga Y."/>
            <person name="Zwiers L.-H."/>
            <person name="Turgeon B."/>
            <person name="Goodwin S."/>
            <person name="Spatafora J."/>
            <person name="Crous P."/>
            <person name="Grigoriev I."/>
        </authorList>
    </citation>
    <scope>NUCLEOTIDE SEQUENCE</scope>
    <source>
        <strain evidence="2">SCOH1-5</strain>
    </source>
</reference>
<evidence type="ECO:0000313" key="2">
    <source>
        <dbReference type="EMBL" id="KAF2208995.1"/>
    </source>
</evidence>
<organism evidence="2 3">
    <name type="scientific">Cercospora zeae-maydis SCOH1-5</name>
    <dbReference type="NCBI Taxonomy" id="717836"/>
    <lineage>
        <taxon>Eukaryota</taxon>
        <taxon>Fungi</taxon>
        <taxon>Dikarya</taxon>
        <taxon>Ascomycota</taxon>
        <taxon>Pezizomycotina</taxon>
        <taxon>Dothideomycetes</taxon>
        <taxon>Dothideomycetidae</taxon>
        <taxon>Mycosphaerellales</taxon>
        <taxon>Mycosphaerellaceae</taxon>
        <taxon>Cercospora</taxon>
    </lineage>
</organism>